<evidence type="ECO:0000313" key="2">
    <source>
        <dbReference type="Proteomes" id="UP000297890"/>
    </source>
</evidence>
<evidence type="ECO:0000313" key="1">
    <source>
        <dbReference type="EMBL" id="TFZ81649.1"/>
    </source>
</evidence>
<proteinExistence type="predicted"/>
<reference evidence="1 2" key="1">
    <citation type="journal article" date="2019" name="ISME J.">
        <title>Candidatus Macondimonas diazotrophica, a novel gammaproteobacterial genus dominating crude-oil-contaminated coastal sediments.</title>
        <authorList>
            <person name="Karthikeyan S."/>
            <person name="Konstantinidis K."/>
        </authorList>
    </citation>
    <scope>NUCLEOTIDE SEQUENCE [LARGE SCALE GENOMIC DNA]</scope>
    <source>
        <strain evidence="1 2">KTK01</strain>
    </source>
</reference>
<comment type="caution">
    <text evidence="1">The sequence shown here is derived from an EMBL/GenBank/DDBJ whole genome shotgun (WGS) entry which is preliminary data.</text>
</comment>
<name>A0A4Z0F7H2_9GAMM</name>
<organism evidence="1 2">
    <name type="scientific">Candidatus Macondimonas diazotrophica</name>
    <dbReference type="NCBI Taxonomy" id="2305248"/>
    <lineage>
        <taxon>Bacteria</taxon>
        <taxon>Pseudomonadati</taxon>
        <taxon>Pseudomonadota</taxon>
        <taxon>Gammaproteobacteria</taxon>
        <taxon>Chromatiales</taxon>
        <taxon>Ectothiorhodospiraceae</taxon>
        <taxon>Candidatus Macondimonas</taxon>
    </lineage>
</organism>
<dbReference type="Proteomes" id="UP000297890">
    <property type="component" value="Unassembled WGS sequence"/>
</dbReference>
<protein>
    <submittedName>
        <fullName evidence="1">Uncharacterized protein</fullName>
    </submittedName>
</protein>
<dbReference type="RefSeq" id="WP_135282614.1">
    <property type="nucleotide sequence ID" value="NZ_SRIO01000018.1"/>
</dbReference>
<accession>A0A4Z0F7H2</accession>
<sequence length="110" mass="12891">MIEFFGCSRHHMKMELARHGINLKHRTCSIRRTVRKPKLYNPWSEDEDDLPDDFDPDDIPIERISVCQLTQLERAILILGDRVRTTPDGYFLDRTPVSVQRLLKEAGLDQ</sequence>
<dbReference type="EMBL" id="SRIO01000018">
    <property type="protein sequence ID" value="TFZ81649.1"/>
    <property type="molecule type" value="Genomic_DNA"/>
</dbReference>
<dbReference type="AlphaFoldDB" id="A0A4Z0F7H2"/>
<keyword evidence="2" id="KW-1185">Reference proteome</keyword>
<gene>
    <name evidence="1" type="ORF">E4680_11745</name>
</gene>